<dbReference type="EMBL" id="JAMPKM010000015">
    <property type="protein sequence ID" value="MEP0819593.1"/>
    <property type="molecule type" value="Genomic_DNA"/>
</dbReference>
<dbReference type="Proteomes" id="UP001464891">
    <property type="component" value="Unassembled WGS sequence"/>
</dbReference>
<gene>
    <name evidence="1" type="ORF">NC998_21065</name>
</gene>
<reference evidence="1 2" key="1">
    <citation type="submission" date="2022-04" db="EMBL/GenBank/DDBJ databases">
        <title>Positive selection, recombination, and allopatry shape intraspecific diversity of widespread and dominant cyanobacteria.</title>
        <authorList>
            <person name="Wei J."/>
            <person name="Shu W."/>
            <person name="Hu C."/>
        </authorList>
    </citation>
    <scope>NUCLEOTIDE SEQUENCE [LARGE SCALE GENOMIC DNA]</scope>
    <source>
        <strain evidence="1 2">GB2-A4</strain>
    </source>
</reference>
<protein>
    <submittedName>
        <fullName evidence="1">Uncharacterized protein</fullName>
    </submittedName>
</protein>
<sequence>MTSTTFTLLLTFSLAANKSAAASHPLDRQRWHRFVTAAHKENADLDSLILQNWLIKDENWPEGLALKLSNEYELSRDLLAFYDQQQ</sequence>
<evidence type="ECO:0000313" key="2">
    <source>
        <dbReference type="Proteomes" id="UP001464891"/>
    </source>
</evidence>
<dbReference type="RefSeq" id="WP_190440617.1">
    <property type="nucleotide sequence ID" value="NZ_JAMPKM010000015.1"/>
</dbReference>
<name>A0ABV0JE70_9CYAN</name>
<keyword evidence="2" id="KW-1185">Reference proteome</keyword>
<organism evidence="1 2">
    <name type="scientific">Trichocoleus desertorum GB2-A4</name>
    <dbReference type="NCBI Taxonomy" id="2933944"/>
    <lineage>
        <taxon>Bacteria</taxon>
        <taxon>Bacillati</taxon>
        <taxon>Cyanobacteriota</taxon>
        <taxon>Cyanophyceae</taxon>
        <taxon>Leptolyngbyales</taxon>
        <taxon>Trichocoleusaceae</taxon>
        <taxon>Trichocoleus</taxon>
    </lineage>
</organism>
<accession>A0ABV0JE70</accession>
<evidence type="ECO:0000313" key="1">
    <source>
        <dbReference type="EMBL" id="MEP0819593.1"/>
    </source>
</evidence>
<proteinExistence type="predicted"/>
<comment type="caution">
    <text evidence="1">The sequence shown here is derived from an EMBL/GenBank/DDBJ whole genome shotgun (WGS) entry which is preliminary data.</text>
</comment>